<dbReference type="AlphaFoldDB" id="A0A0M2PYT7"/>
<dbReference type="Pfam" id="PF03781">
    <property type="entry name" value="FGE-sulfatase"/>
    <property type="match status" value="1"/>
</dbReference>
<dbReference type="SUPFAM" id="SSF56436">
    <property type="entry name" value="C-type lectin-like"/>
    <property type="match status" value="1"/>
</dbReference>
<dbReference type="Proteomes" id="UP000034681">
    <property type="component" value="Unassembled WGS sequence"/>
</dbReference>
<evidence type="ECO:0000313" key="3">
    <source>
        <dbReference type="Proteomes" id="UP000034681"/>
    </source>
</evidence>
<keyword evidence="3" id="KW-1185">Reference proteome</keyword>
<protein>
    <recommendedName>
        <fullName evidence="1">Sulfatase-modifying factor enzyme-like domain-containing protein</fullName>
    </recommendedName>
</protein>
<dbReference type="InterPro" id="IPR005532">
    <property type="entry name" value="SUMF_dom"/>
</dbReference>
<dbReference type="GO" id="GO:0120147">
    <property type="term" value="F:formylglycine-generating oxidase activity"/>
    <property type="evidence" value="ECO:0007669"/>
    <property type="project" value="TreeGrafter"/>
</dbReference>
<dbReference type="InterPro" id="IPR042095">
    <property type="entry name" value="SUMF_sf"/>
</dbReference>
<reference evidence="2" key="1">
    <citation type="submission" date="2012-04" db="EMBL/GenBank/DDBJ databases">
        <authorList>
            <person name="Borisov I.G."/>
            <person name="Ivanikova N.V."/>
            <person name="Pinevich A.V."/>
        </authorList>
    </citation>
    <scope>NUCLEOTIDE SEQUENCE</scope>
    <source>
        <strain evidence="2">CALU 1027</strain>
    </source>
</reference>
<dbReference type="InterPro" id="IPR016187">
    <property type="entry name" value="CTDL_fold"/>
</dbReference>
<evidence type="ECO:0000313" key="2">
    <source>
        <dbReference type="EMBL" id="KKJ01611.1"/>
    </source>
</evidence>
<feature type="domain" description="Sulfatase-modifying factor enzyme-like" evidence="1">
    <location>
        <begin position="31"/>
        <end position="267"/>
    </location>
</feature>
<proteinExistence type="predicted"/>
<dbReference type="PANTHER" id="PTHR23150">
    <property type="entry name" value="SULFATASE MODIFYING FACTOR 1, 2"/>
    <property type="match status" value="1"/>
</dbReference>
<name>A0A0M2PYT7_PROHO</name>
<dbReference type="STRING" id="317619.GCA_000332315_03233"/>
<dbReference type="InterPro" id="IPR051043">
    <property type="entry name" value="Sulfatase_Mod_Factor_Kinase"/>
</dbReference>
<dbReference type="Gene3D" id="3.90.1580.10">
    <property type="entry name" value="paralog of FGE (formylglycine-generating enzyme)"/>
    <property type="match status" value="1"/>
</dbReference>
<dbReference type="OrthoDB" id="3981129at2"/>
<comment type="caution">
    <text evidence="2">The sequence shown here is derived from an EMBL/GenBank/DDBJ whole genome shotgun (WGS) entry which is preliminary data.</text>
</comment>
<dbReference type="EMBL" id="AJTX02000002">
    <property type="protein sequence ID" value="KKJ01611.1"/>
    <property type="molecule type" value="Genomic_DNA"/>
</dbReference>
<gene>
    <name evidence="2" type="ORF">PROH_00395</name>
</gene>
<dbReference type="eggNOG" id="COG1262">
    <property type="taxonomic scope" value="Bacteria"/>
</dbReference>
<dbReference type="PANTHER" id="PTHR23150:SF19">
    <property type="entry name" value="FORMYLGLYCINE-GENERATING ENZYME"/>
    <property type="match status" value="1"/>
</dbReference>
<sequence>MPALRLRRQPHTVQQHIEPLSLEAGAIPLGLIWIPGGDFMMGSPGEEGDYDDEKPQHLVTVPSFAMGRYPITQAQWRAVAEFPKQEHDLDPDPSRFKGPNHPVEQVSWEDAVEFCVRLAAQTGHPYRLPTEAEWEYACRAGTTTPFHFGETLSPEVANYDCSKTYGPQGVKGEPIGQTTPVDHYTITNPFGLSDMHGNVWEWCQDDWHGNYQGAPEDGSAWLEQNNSTISKIRRGGSWYDDPRYCRSAYRDYDSRDHRSFNLGFRVACPAPRTLAL</sequence>
<evidence type="ECO:0000259" key="1">
    <source>
        <dbReference type="Pfam" id="PF03781"/>
    </source>
</evidence>
<organism evidence="2 3">
    <name type="scientific">Prochlorothrix hollandica PCC 9006 = CALU 1027</name>
    <dbReference type="NCBI Taxonomy" id="317619"/>
    <lineage>
        <taxon>Bacteria</taxon>
        <taxon>Bacillati</taxon>
        <taxon>Cyanobacteriota</taxon>
        <taxon>Cyanophyceae</taxon>
        <taxon>Prochlorotrichales</taxon>
        <taxon>Prochlorotrichaceae</taxon>
        <taxon>Prochlorothrix</taxon>
    </lineage>
</organism>
<accession>A0A0M2PYT7</accession>